<evidence type="ECO:0000259" key="2">
    <source>
        <dbReference type="Pfam" id="PF21697"/>
    </source>
</evidence>
<dbReference type="EMBL" id="QJTE01000003">
    <property type="protein sequence ID" value="PYE83854.1"/>
    <property type="molecule type" value="Genomic_DNA"/>
</dbReference>
<dbReference type="Pfam" id="PF02541">
    <property type="entry name" value="Ppx-GppA"/>
    <property type="match status" value="1"/>
</dbReference>
<dbReference type="InterPro" id="IPR043129">
    <property type="entry name" value="ATPase_NBD"/>
</dbReference>
<dbReference type="Gene3D" id="3.30.420.40">
    <property type="match status" value="1"/>
</dbReference>
<accession>A0A318T0Z4</accession>
<dbReference type="Pfam" id="PF21697">
    <property type="entry name" value="Ppx_C"/>
    <property type="match status" value="1"/>
</dbReference>
<dbReference type="SUPFAM" id="SSF53067">
    <property type="entry name" value="Actin-like ATPase domain"/>
    <property type="match status" value="2"/>
</dbReference>
<dbReference type="OrthoDB" id="3698573at2"/>
<dbReference type="InterPro" id="IPR048951">
    <property type="entry name" value="Ppx_C"/>
</dbReference>
<gene>
    <name evidence="3" type="ORF">DFP88_103215</name>
</gene>
<comment type="caution">
    <text evidence="3">The sequence shown here is derived from an EMBL/GenBank/DDBJ whole genome shotgun (WGS) entry which is preliminary data.</text>
</comment>
<dbReference type="Proteomes" id="UP000248311">
    <property type="component" value="Unassembled WGS sequence"/>
</dbReference>
<feature type="domain" description="Exopolyphosphatase C-terminal" evidence="2">
    <location>
        <begin position="366"/>
        <end position="466"/>
    </location>
</feature>
<protein>
    <submittedName>
        <fullName evidence="3">Exopolyphosphatase/guanosine-5'-triphosphate, 3'-diphosphate pyrophosphatase</fullName>
    </submittedName>
</protein>
<dbReference type="InterPro" id="IPR003695">
    <property type="entry name" value="Ppx_GppA_N"/>
</dbReference>
<dbReference type="PANTHER" id="PTHR30005">
    <property type="entry name" value="EXOPOLYPHOSPHATASE"/>
    <property type="match status" value="1"/>
</dbReference>
<proteinExistence type="predicted"/>
<sequence length="513" mass="56408">MDGDTAAAKIWEPFGTLYADPEARSMARVGVVDVGSNSVRLVVFDGAARSPAYFYNEKIMCALGAGLSESGSLSAEGRVRALRALKRFAALADGMGVSPLTAVATAAVRDADDGQDFVDEVKRETGIEIHVIPGDEEARLSAQGVLLGWPGSYGLVCDIGGSSMELADLADGNVGRRLTSPLGPLKLREVKGGDKGLDAFIKETISDLHDRMQSEVGMRLFLVGGSWRAIARIDMARRDYPLTVLHEYRMTPEAVAETRKYIEAQDADELRSRAGVSSDRMALVPLAIRVLERLVKVFEPKDIAISSYGIREGMLYERMPDAMRDRDPLLEACRFAEAKDSRLPGFGSMLYDFVSPLFPHADWQRKRIIEAACLLHDVSWRAHPDYRGEVCFDYATRANLGGLKHYERVFLGLALMHRYSSKKPDSRFHPLFSLLSEEDAKEAEVLGRAMRFGAMLWLGAQAPGALLWDAAARHLTLELEPRAQPLYGEVGESRFKALAGALNAEAEVTLRGR</sequence>
<dbReference type="GO" id="GO:0016462">
    <property type="term" value="F:pyrophosphatase activity"/>
    <property type="evidence" value="ECO:0007669"/>
    <property type="project" value="TreeGrafter"/>
</dbReference>
<evidence type="ECO:0000313" key="4">
    <source>
        <dbReference type="Proteomes" id="UP000248311"/>
    </source>
</evidence>
<evidence type="ECO:0000259" key="1">
    <source>
        <dbReference type="Pfam" id="PF02541"/>
    </source>
</evidence>
<dbReference type="Gene3D" id="1.10.3210.10">
    <property type="entry name" value="Hypothetical protein af1432"/>
    <property type="match status" value="1"/>
</dbReference>
<dbReference type="SUPFAM" id="SSF109604">
    <property type="entry name" value="HD-domain/PDEase-like"/>
    <property type="match status" value="1"/>
</dbReference>
<dbReference type="PANTHER" id="PTHR30005:SF0">
    <property type="entry name" value="RETROGRADE REGULATION PROTEIN 2"/>
    <property type="match status" value="1"/>
</dbReference>
<evidence type="ECO:0000313" key="3">
    <source>
        <dbReference type="EMBL" id="PYE83854.1"/>
    </source>
</evidence>
<dbReference type="InterPro" id="IPR050273">
    <property type="entry name" value="GppA/Ppx_hydrolase"/>
</dbReference>
<name>A0A318T0Z4_9RHOB</name>
<reference evidence="3 4" key="1">
    <citation type="submission" date="2018-06" db="EMBL/GenBank/DDBJ databases">
        <title>Genomic Encyclopedia of Type Strains, Phase III (KMG-III): the genomes of soil and plant-associated and newly described type strains.</title>
        <authorList>
            <person name="Whitman W."/>
        </authorList>
    </citation>
    <scope>NUCLEOTIDE SEQUENCE [LARGE SCALE GENOMIC DNA]</scope>
    <source>
        <strain evidence="3 4">CECT 9025</strain>
    </source>
</reference>
<dbReference type="RefSeq" id="WP_110814408.1">
    <property type="nucleotide sequence ID" value="NZ_QJTE01000003.1"/>
</dbReference>
<dbReference type="CDD" id="cd24052">
    <property type="entry name" value="ASKHA_NBD_HpPPX-GppA-like"/>
    <property type="match status" value="1"/>
</dbReference>
<feature type="domain" description="Ppx/GppA phosphatase N-terminal" evidence="1">
    <location>
        <begin position="44"/>
        <end position="320"/>
    </location>
</feature>
<dbReference type="Gene3D" id="3.30.420.150">
    <property type="entry name" value="Exopolyphosphatase. Domain 2"/>
    <property type="match status" value="1"/>
</dbReference>
<keyword evidence="4" id="KW-1185">Reference proteome</keyword>
<organism evidence="3 4">
    <name type="scientific">Pseudoroseicyclus aestuarii</name>
    <dbReference type="NCBI Taxonomy" id="1795041"/>
    <lineage>
        <taxon>Bacteria</taxon>
        <taxon>Pseudomonadati</taxon>
        <taxon>Pseudomonadota</taxon>
        <taxon>Alphaproteobacteria</taxon>
        <taxon>Rhodobacterales</taxon>
        <taxon>Paracoccaceae</taxon>
        <taxon>Pseudoroseicyclus</taxon>
    </lineage>
</organism>
<dbReference type="AlphaFoldDB" id="A0A318T0Z4"/>